<dbReference type="GO" id="GO:0030366">
    <property type="term" value="F:molybdopterin synthase activity"/>
    <property type="evidence" value="ECO:0007669"/>
    <property type="project" value="UniProtKB-UniRule"/>
</dbReference>
<dbReference type="Pfam" id="PF04912">
    <property type="entry name" value="Dynamitin"/>
    <property type="match status" value="1"/>
</dbReference>
<dbReference type="GO" id="GO:1990140">
    <property type="term" value="C:molybdopterin synthase complex"/>
    <property type="evidence" value="ECO:0007669"/>
    <property type="project" value="UniProtKB-UniRule"/>
</dbReference>
<dbReference type="SUPFAM" id="SSF54285">
    <property type="entry name" value="MoaD/ThiS"/>
    <property type="match status" value="1"/>
</dbReference>
<name>A0A0G4KWB6_VERLO</name>
<feature type="modified residue" description="Glycyl adenylate; alternate" evidence="5">
    <location>
        <position position="350"/>
    </location>
</feature>
<accession>A0A0G4KWB6</accession>
<dbReference type="AlphaFoldDB" id="A0A0G4KWB6"/>
<keyword evidence="2 5" id="KW-0963">Cytoplasm</keyword>
<dbReference type="PANTHER" id="PTHR11820:SF112">
    <property type="entry name" value="FUMARYLACETOACETATE HYDROLASE FAMILY PROTEIN (AFU_ORTHOLOGUE AFUA_1G02370)-RELATED"/>
    <property type="match status" value="1"/>
</dbReference>
<gene>
    <name evidence="5" type="primary">cnxG</name>
    <name evidence="6" type="ORF">BN1723_010235</name>
</gene>
<comment type="subunit">
    <text evidence="5">Heterotetramer; composed of 2 small (MOCS2A) and 2 large (MOCS2B) subunits.</text>
</comment>
<dbReference type="EMBL" id="CVQI01004669">
    <property type="protein sequence ID" value="CRK14078.1"/>
    <property type="molecule type" value="Genomic_DNA"/>
</dbReference>
<keyword evidence="3 5" id="KW-0597">Phosphoprotein</keyword>
<dbReference type="SUPFAM" id="SSF56529">
    <property type="entry name" value="FAH"/>
    <property type="match status" value="1"/>
</dbReference>
<dbReference type="InterPro" id="IPR012675">
    <property type="entry name" value="Beta-grasp_dom_sf"/>
</dbReference>
<dbReference type="PANTHER" id="PTHR11820">
    <property type="entry name" value="ACYLPYRUVASE"/>
    <property type="match status" value="1"/>
</dbReference>
<comment type="pathway">
    <text evidence="5">Cofactor biosynthesis; molybdopterin biosynthesis.</text>
</comment>
<dbReference type="Gene3D" id="3.10.20.30">
    <property type="match status" value="1"/>
</dbReference>
<proteinExistence type="inferred from homology"/>
<keyword evidence="4 5" id="KW-0501">Molybdenum cofactor biosynthesis</keyword>
<evidence type="ECO:0000256" key="1">
    <source>
        <dbReference type="ARBA" id="ARBA00004496"/>
    </source>
</evidence>
<dbReference type="GO" id="GO:0007017">
    <property type="term" value="P:microtubule-based process"/>
    <property type="evidence" value="ECO:0007669"/>
    <property type="project" value="InterPro"/>
</dbReference>
<evidence type="ECO:0000313" key="7">
    <source>
        <dbReference type="Proteomes" id="UP000045706"/>
    </source>
</evidence>
<dbReference type="CDD" id="cd00754">
    <property type="entry name" value="Ubl_MoaD"/>
    <property type="match status" value="1"/>
</dbReference>
<comment type="PTM">
    <text evidence="5">C-terminal thiocarboxylation occurs in 2 steps, it is first acyl-adenylated (-COAMP) via the hesA/moeB/thiF part of UBA4, then thiocarboxylated (-COSH) via the rhodanese domain of UBA4.</text>
</comment>
<protein>
    <recommendedName>
        <fullName evidence="5">Molybdopterin synthase sulfur carrier subunit</fullName>
    </recommendedName>
    <alternativeName>
        <fullName evidence="5">Common component for nitrate reductase and xanthine dehydrogenase protein G</fullName>
    </alternativeName>
    <alternativeName>
        <fullName evidence="5">Molybdenum cofactor synthesis protein 2 small subunit</fullName>
    </alternativeName>
    <alternativeName>
        <fullName evidence="5">Molybdenum cofactor synthesis protein 2A</fullName>
    </alternativeName>
    <alternativeName>
        <fullName evidence="5">Sulfur carrier protein MOCS2A</fullName>
        <shortName evidence="5">MOCS2A</shortName>
    </alternativeName>
</protein>
<dbReference type="Pfam" id="PF02597">
    <property type="entry name" value="ThiS"/>
    <property type="match status" value="1"/>
</dbReference>
<dbReference type="InterPro" id="IPR028887">
    <property type="entry name" value="MOCS2A_euk"/>
</dbReference>
<reference evidence="7" key="1">
    <citation type="submission" date="2015-05" db="EMBL/GenBank/DDBJ databases">
        <authorList>
            <person name="Fogelqvist Johan"/>
        </authorList>
    </citation>
    <scope>NUCLEOTIDE SEQUENCE [LARGE SCALE GENOMIC DNA]</scope>
</reference>
<keyword evidence="5" id="KW-0547">Nucleotide-binding</keyword>
<organism evidence="6 7">
    <name type="scientific">Verticillium longisporum</name>
    <name type="common">Verticillium dahliae var. longisporum</name>
    <dbReference type="NCBI Taxonomy" id="100787"/>
    <lineage>
        <taxon>Eukaryota</taxon>
        <taxon>Fungi</taxon>
        <taxon>Dikarya</taxon>
        <taxon>Ascomycota</taxon>
        <taxon>Pezizomycotina</taxon>
        <taxon>Sordariomycetes</taxon>
        <taxon>Hypocreomycetidae</taxon>
        <taxon>Glomerellales</taxon>
        <taxon>Plectosphaerellaceae</taxon>
        <taxon>Verticillium</taxon>
    </lineage>
</organism>
<dbReference type="Proteomes" id="UP000045706">
    <property type="component" value="Unassembled WGS sequence"/>
</dbReference>
<comment type="subcellular location">
    <subcellularLocation>
        <location evidence="1 5">Cytoplasm</location>
    </subcellularLocation>
</comment>
<evidence type="ECO:0000256" key="4">
    <source>
        <dbReference type="ARBA" id="ARBA00023150"/>
    </source>
</evidence>
<dbReference type="InterPro" id="IPR036663">
    <property type="entry name" value="Fumarylacetoacetase_C_sf"/>
</dbReference>
<dbReference type="GO" id="GO:0005869">
    <property type="term" value="C:dynactin complex"/>
    <property type="evidence" value="ECO:0007669"/>
    <property type="project" value="InterPro"/>
</dbReference>
<dbReference type="InterPro" id="IPR016155">
    <property type="entry name" value="Mopterin_synth/thiamin_S_b"/>
</dbReference>
<evidence type="ECO:0000256" key="2">
    <source>
        <dbReference type="ARBA" id="ARBA00022490"/>
    </source>
</evidence>
<evidence type="ECO:0000313" key="6">
    <source>
        <dbReference type="EMBL" id="CRK14078.1"/>
    </source>
</evidence>
<dbReference type="UniPathway" id="UPA00344"/>
<dbReference type="Gene3D" id="3.90.850.10">
    <property type="entry name" value="Fumarylacetoacetase-like, C-terminal domain"/>
    <property type="match status" value="1"/>
</dbReference>
<dbReference type="InterPro" id="IPR028133">
    <property type="entry name" value="Dynamitin"/>
</dbReference>
<dbReference type="GO" id="GO:0000166">
    <property type="term" value="F:nucleotide binding"/>
    <property type="evidence" value="ECO:0007669"/>
    <property type="project" value="UniProtKB-KW"/>
</dbReference>
<comment type="similarity">
    <text evidence="5">Belongs to the MoaD family. MOCS2A subfamily.</text>
</comment>
<dbReference type="GO" id="GO:0046872">
    <property type="term" value="F:metal ion binding"/>
    <property type="evidence" value="ECO:0007669"/>
    <property type="project" value="UniProtKB-KW"/>
</dbReference>
<sequence length="350" mass="37776">MPAFSRLVRFLAKDGITYYGDAILPAGVKDISKAKQARVVTGDIFGQHNVTDKVADIRLLLAPLAPEHVRTVRCLGLNYANHAKESNMAIPTYPILFYKPATALTGPSDPITIPPIAQTGSTLDYECELVIVIGKQATDVSEEDALDYVLGYAVGNDTAKINALYGTLPTIESLAPLLPPLLDRLRSLRAVHADAASASEILERIEKQQADMTADMKQWREGLDKVEEAVREGGATMSGNMKVIEGWATSINITTMSSTGRPPSGHFNILYFAGASSYTSKDQETLPAPLPLGRLFDTLEERYSGIKSKILDSCLVTINLDYVDLPKPGEDGAMIKEGDEVAIIPPVSSG</sequence>
<comment type="function">
    <text evidence="5">Acts as a sulfur carrier required for molybdopterin biosynthesis. Component of the molybdopterin synthase complex that catalyzes the conversion of precursor Z into molybdopterin by mediating the incorporation of 2 sulfur atoms into precursor Z to generate a dithiolene group. In the complex, serves as sulfur donor by being thiocarboxylated (-COSH) at its C-terminus by UBA4. After interaction with MOCS2B, the sulfur is then transferred to precursor Z to form molybdopterin.</text>
</comment>
<dbReference type="InterPro" id="IPR003749">
    <property type="entry name" value="ThiS/MoaD-like"/>
</dbReference>
<evidence type="ECO:0000256" key="3">
    <source>
        <dbReference type="ARBA" id="ARBA00022553"/>
    </source>
</evidence>
<evidence type="ECO:0000256" key="5">
    <source>
        <dbReference type="HAMAP-Rule" id="MF_03051"/>
    </source>
</evidence>
<dbReference type="GO" id="GO:0006777">
    <property type="term" value="P:Mo-molybdopterin cofactor biosynthetic process"/>
    <property type="evidence" value="ECO:0007669"/>
    <property type="project" value="UniProtKB-UniRule"/>
</dbReference>
<feature type="modified residue" description="1-thioglycine; alternate" evidence="5">
    <location>
        <position position="350"/>
    </location>
</feature>
<dbReference type="HAMAP" id="MF_03051">
    <property type="entry name" value="MOCS2A"/>
    <property type="match status" value="1"/>
</dbReference>